<evidence type="ECO:0000256" key="8">
    <source>
        <dbReference type="RuleBase" id="RU003733"/>
    </source>
</evidence>
<evidence type="ECO:0000256" key="3">
    <source>
        <dbReference type="ARBA" id="ARBA00022741"/>
    </source>
</evidence>
<dbReference type="CDD" id="cd07769">
    <property type="entry name" value="ASKHA_NBD_FGGY_GK"/>
    <property type="match status" value="1"/>
</dbReference>
<evidence type="ECO:0000256" key="7">
    <source>
        <dbReference type="ARBA" id="ARBA00043149"/>
    </source>
</evidence>
<organism evidence="13 15">
    <name type="scientific">Anaerobutyricum hallii</name>
    <dbReference type="NCBI Taxonomy" id="39488"/>
    <lineage>
        <taxon>Bacteria</taxon>
        <taxon>Bacillati</taxon>
        <taxon>Bacillota</taxon>
        <taxon>Clostridia</taxon>
        <taxon>Lachnospirales</taxon>
        <taxon>Lachnospiraceae</taxon>
        <taxon>Anaerobutyricum</taxon>
    </lineage>
</organism>
<dbReference type="InterPro" id="IPR005999">
    <property type="entry name" value="Glycerol_kin"/>
</dbReference>
<dbReference type="InterPro" id="IPR043129">
    <property type="entry name" value="ATPase_NBD"/>
</dbReference>
<comment type="similarity">
    <text evidence="1 8">Belongs to the FGGY kinase family.</text>
</comment>
<reference evidence="14 15" key="1">
    <citation type="submission" date="2018-08" db="EMBL/GenBank/DDBJ databases">
        <title>A genome reference for cultivated species of the human gut microbiota.</title>
        <authorList>
            <person name="Zou Y."/>
            <person name="Xue W."/>
            <person name="Luo G."/>
        </authorList>
    </citation>
    <scope>NUCLEOTIDE SEQUENCE [LARGE SCALE GENOMIC DNA]</scope>
    <source>
        <strain evidence="13 15">AF31-17AC</strain>
        <strain evidence="12 14">AF45-14BH</strain>
        <strain evidence="11 16">AM48-23BH</strain>
    </source>
</reference>
<keyword evidence="3" id="KW-0547">Nucleotide-binding</keyword>
<dbReference type="InterPro" id="IPR018485">
    <property type="entry name" value="FGGY_C"/>
</dbReference>
<feature type="domain" description="Carbohydrate kinase FGGY C-terminal" evidence="10">
    <location>
        <begin position="263"/>
        <end position="451"/>
    </location>
</feature>
<dbReference type="Pfam" id="PF02782">
    <property type="entry name" value="FGGY_C"/>
    <property type="match status" value="1"/>
</dbReference>
<dbReference type="PANTHER" id="PTHR10196:SF69">
    <property type="entry name" value="GLYCEROL KINASE"/>
    <property type="match status" value="1"/>
</dbReference>
<evidence type="ECO:0000256" key="6">
    <source>
        <dbReference type="ARBA" id="ARBA00022840"/>
    </source>
</evidence>
<evidence type="ECO:0000313" key="14">
    <source>
        <dbReference type="Proteomes" id="UP000283497"/>
    </source>
</evidence>
<sequence>MMKKYVLGIDQSTQGTKGIIFDGSGKIIARTDLAHDQIINEKGWVEHNPDQIMKNVIQVVKNVVEKAGIDKEEILTLGISNQRETAVCWNKNTGRPVYNAIVWQCARGEAICNKIAEDGYAQMVQEHSGIPLSPYYSAAKIAWVLQNVPEAKEAADKGELAVGTMDSYLVYQLTKDHAFKTDYSNASRTQMFNVSALDWDEELISLFGIKKEMLAEICDSNALYGYTDFDGYLEEAIPIHGVMGDSHGALYGQGCVNPGMIKATYGTGSSIMMNVGEKPIFSDKGVVTSLAWSLSGKVNYVLEGNINYTGAVITWLQKDLGLIASAKETEELAKSANPGDTTYLVPAFTGLGAPYWDSKAKAVVSGITRTTGKAELVRAALDCIVYQISDVVNAMAEDSGIKVDELRVDGGPTKNGYLMQFQSDILDIPVQVPDAEELSAMGPAYAAGIAMGIYEQTALFESLNRTRFTPEMDAETRCTKYTGWKESVGLVLTK</sequence>
<evidence type="ECO:0000313" key="15">
    <source>
        <dbReference type="Proteomes" id="UP000283700"/>
    </source>
</evidence>
<evidence type="ECO:0000313" key="16">
    <source>
        <dbReference type="Proteomes" id="UP000286561"/>
    </source>
</evidence>
<dbReference type="GO" id="GO:0006072">
    <property type="term" value="P:glycerol-3-phosphate metabolic process"/>
    <property type="evidence" value="ECO:0007669"/>
    <property type="project" value="InterPro"/>
</dbReference>
<dbReference type="PIRSF" id="PIRSF000538">
    <property type="entry name" value="GlpK"/>
    <property type="match status" value="1"/>
</dbReference>
<evidence type="ECO:0000256" key="2">
    <source>
        <dbReference type="ARBA" id="ARBA00022679"/>
    </source>
</evidence>
<dbReference type="PROSITE" id="PS00933">
    <property type="entry name" value="FGGY_KINASES_1"/>
    <property type="match status" value="1"/>
</dbReference>
<dbReference type="EMBL" id="QRQO01000002">
    <property type="protein sequence ID" value="RHN17814.1"/>
    <property type="molecule type" value="Genomic_DNA"/>
</dbReference>
<dbReference type="Proteomes" id="UP000283700">
    <property type="component" value="Unassembled WGS sequence"/>
</dbReference>
<dbReference type="GO" id="GO:0019563">
    <property type="term" value="P:glycerol catabolic process"/>
    <property type="evidence" value="ECO:0007669"/>
    <property type="project" value="TreeGrafter"/>
</dbReference>
<keyword evidence="6" id="KW-0067">ATP-binding</keyword>
<evidence type="ECO:0000256" key="1">
    <source>
        <dbReference type="ARBA" id="ARBA00009156"/>
    </source>
</evidence>
<dbReference type="InterPro" id="IPR000577">
    <property type="entry name" value="Carb_kinase_FGGY"/>
</dbReference>
<dbReference type="FunFam" id="3.30.420.40:FF:000008">
    <property type="entry name" value="Glycerol kinase"/>
    <property type="match status" value="1"/>
</dbReference>
<dbReference type="NCBIfam" id="TIGR01311">
    <property type="entry name" value="glycerol_kin"/>
    <property type="match status" value="1"/>
</dbReference>
<dbReference type="PANTHER" id="PTHR10196">
    <property type="entry name" value="SUGAR KINASE"/>
    <property type="match status" value="1"/>
</dbReference>
<dbReference type="OrthoDB" id="9805576at2"/>
<dbReference type="InterPro" id="IPR018483">
    <property type="entry name" value="Carb_kinase_FGGY_CS"/>
</dbReference>
<dbReference type="EMBL" id="QRNJ01000007">
    <property type="protein sequence ID" value="RHK40979.1"/>
    <property type="molecule type" value="Genomic_DNA"/>
</dbReference>
<dbReference type="GO" id="GO:0005829">
    <property type="term" value="C:cytosol"/>
    <property type="evidence" value="ECO:0007669"/>
    <property type="project" value="TreeGrafter"/>
</dbReference>
<keyword evidence="5" id="KW-0319">Glycerol metabolism</keyword>
<proteinExistence type="inferred from homology"/>
<dbReference type="InterPro" id="IPR018484">
    <property type="entry name" value="FGGY_N"/>
</dbReference>
<comment type="caution">
    <text evidence="13">The sequence shown here is derived from an EMBL/GenBank/DDBJ whole genome shotgun (WGS) entry which is preliminary data.</text>
</comment>
<accession>A0A415UIA5</accession>
<evidence type="ECO:0000313" key="13">
    <source>
        <dbReference type="EMBL" id="RHN17814.1"/>
    </source>
</evidence>
<evidence type="ECO:0000256" key="5">
    <source>
        <dbReference type="ARBA" id="ARBA00022798"/>
    </source>
</evidence>
<dbReference type="Pfam" id="PF00370">
    <property type="entry name" value="FGGY_N"/>
    <property type="match status" value="1"/>
</dbReference>
<dbReference type="AlphaFoldDB" id="A0A415UIA5"/>
<keyword evidence="2 8" id="KW-0808">Transferase</keyword>
<dbReference type="Proteomes" id="UP000283497">
    <property type="component" value="Unassembled WGS sequence"/>
</dbReference>
<evidence type="ECO:0000313" key="12">
    <source>
        <dbReference type="EMBL" id="RHK40979.1"/>
    </source>
</evidence>
<dbReference type="EMBL" id="QSEP01000001">
    <property type="protein sequence ID" value="RGZ86887.1"/>
    <property type="molecule type" value="Genomic_DNA"/>
</dbReference>
<evidence type="ECO:0000259" key="10">
    <source>
        <dbReference type="Pfam" id="PF02782"/>
    </source>
</evidence>
<dbReference type="NCBIfam" id="NF000756">
    <property type="entry name" value="PRK00047.1"/>
    <property type="match status" value="1"/>
</dbReference>
<evidence type="ECO:0000259" key="9">
    <source>
        <dbReference type="Pfam" id="PF00370"/>
    </source>
</evidence>
<dbReference type="PROSITE" id="PS00445">
    <property type="entry name" value="FGGY_KINASES_2"/>
    <property type="match status" value="1"/>
</dbReference>
<protein>
    <recommendedName>
        <fullName evidence="7">ATP:glycerol 3-phosphotransferase</fullName>
    </recommendedName>
</protein>
<evidence type="ECO:0000256" key="4">
    <source>
        <dbReference type="ARBA" id="ARBA00022777"/>
    </source>
</evidence>
<dbReference type="GO" id="GO:0004370">
    <property type="term" value="F:glycerol kinase activity"/>
    <property type="evidence" value="ECO:0007669"/>
    <property type="project" value="InterPro"/>
</dbReference>
<dbReference type="GO" id="GO:0005524">
    <property type="term" value="F:ATP binding"/>
    <property type="evidence" value="ECO:0007669"/>
    <property type="project" value="UniProtKB-KW"/>
</dbReference>
<keyword evidence="4 8" id="KW-0418">Kinase</keyword>
<dbReference type="Proteomes" id="UP000286561">
    <property type="component" value="Unassembled WGS sequence"/>
</dbReference>
<evidence type="ECO:0000313" key="11">
    <source>
        <dbReference type="EMBL" id="RGZ86887.1"/>
    </source>
</evidence>
<gene>
    <name evidence="13" type="primary">glpK</name>
    <name evidence="12" type="ORF">DW068_03065</name>
    <name evidence="11" type="ORF">DW972_00320</name>
    <name evidence="13" type="ORF">DWZ29_01385</name>
</gene>
<name>A0A415UIA5_9FIRM</name>
<feature type="domain" description="Carbohydrate kinase FGGY N-terminal" evidence="9">
    <location>
        <begin position="5"/>
        <end position="251"/>
    </location>
</feature>
<dbReference type="Gene3D" id="3.30.420.40">
    <property type="match status" value="2"/>
</dbReference>
<dbReference type="SUPFAM" id="SSF53067">
    <property type="entry name" value="Actin-like ATPase domain"/>
    <property type="match status" value="2"/>
</dbReference>